<dbReference type="Pfam" id="PF03845">
    <property type="entry name" value="Spore_permease"/>
    <property type="match status" value="1"/>
</dbReference>
<dbReference type="EMBL" id="JBHLVF010000009">
    <property type="protein sequence ID" value="MFC0390723.1"/>
    <property type="molecule type" value="Genomic_DNA"/>
</dbReference>
<comment type="caution">
    <text evidence="2">The sequence shown here is derived from an EMBL/GenBank/DDBJ whole genome shotgun (WGS) entry which is preliminary data.</text>
</comment>
<keyword evidence="1" id="KW-0812">Transmembrane</keyword>
<reference evidence="2 3" key="1">
    <citation type="submission" date="2024-09" db="EMBL/GenBank/DDBJ databases">
        <authorList>
            <person name="Sun Q."/>
            <person name="Mori K."/>
        </authorList>
    </citation>
    <scope>NUCLEOTIDE SEQUENCE [LARGE SCALE GENOMIC DNA]</scope>
    <source>
        <strain evidence="2 3">CCM 4839</strain>
    </source>
</reference>
<evidence type="ECO:0000256" key="1">
    <source>
        <dbReference type="SAM" id="Phobius"/>
    </source>
</evidence>
<feature type="transmembrane region" description="Helical" evidence="1">
    <location>
        <begin position="153"/>
        <end position="171"/>
    </location>
</feature>
<evidence type="ECO:0000313" key="3">
    <source>
        <dbReference type="Proteomes" id="UP001589818"/>
    </source>
</evidence>
<sequence>MNTVNALSIQYLEKSSDSLFIVLFALEWHGYSGIRGVYSFFVSCSNSDRGHYGEHGFRQNKGMKWGLYAVHLVVPTFILFDFIPLLLFGGITGSITFPMINATRFISIANLFEHLEAIVMAIYVGGVFIKISVFLFAISLGTALWLNISAYRPIVMPIGFLLLLISMWSAANLQELANFFVTTTPFYALTIQTMIPLLLLAIALIRKKSSRE</sequence>
<feature type="transmembrane region" description="Helical" evidence="1">
    <location>
        <begin position="186"/>
        <end position="205"/>
    </location>
</feature>
<protein>
    <submittedName>
        <fullName evidence="2">GerAB/ArcD/ProY family transporter</fullName>
    </submittedName>
</protein>
<keyword evidence="1" id="KW-0472">Membrane</keyword>
<gene>
    <name evidence="2" type="ORF">ACFFJ8_04960</name>
</gene>
<feature type="transmembrane region" description="Helical" evidence="1">
    <location>
        <begin position="117"/>
        <end position="146"/>
    </location>
</feature>
<organism evidence="2 3">
    <name type="scientific">Paenibacillus mendelii</name>
    <dbReference type="NCBI Taxonomy" id="206163"/>
    <lineage>
        <taxon>Bacteria</taxon>
        <taxon>Bacillati</taxon>
        <taxon>Bacillota</taxon>
        <taxon>Bacilli</taxon>
        <taxon>Bacillales</taxon>
        <taxon>Paenibacillaceae</taxon>
        <taxon>Paenibacillus</taxon>
    </lineage>
</organism>
<keyword evidence="1" id="KW-1133">Transmembrane helix</keyword>
<keyword evidence="3" id="KW-1185">Reference proteome</keyword>
<proteinExistence type="predicted"/>
<feature type="transmembrane region" description="Helical" evidence="1">
    <location>
        <begin position="65"/>
        <end position="97"/>
    </location>
</feature>
<name>A0ABV6J4C1_9BACL</name>
<accession>A0ABV6J4C1</accession>
<feature type="transmembrane region" description="Helical" evidence="1">
    <location>
        <begin position="20"/>
        <end position="44"/>
    </location>
</feature>
<dbReference type="InterPro" id="IPR004761">
    <property type="entry name" value="Spore_GerAB"/>
</dbReference>
<dbReference type="RefSeq" id="WP_256555434.1">
    <property type="nucleotide sequence ID" value="NZ_JANHOF010000009.1"/>
</dbReference>
<dbReference type="Proteomes" id="UP001589818">
    <property type="component" value="Unassembled WGS sequence"/>
</dbReference>
<evidence type="ECO:0000313" key="2">
    <source>
        <dbReference type="EMBL" id="MFC0390723.1"/>
    </source>
</evidence>